<name>A0A1W0E349_9MICR</name>
<keyword evidence="2" id="KW-1185">Reference proteome</keyword>
<dbReference type="VEuPathDB" id="MicrosporidiaDB:EHP00_1351"/>
<proteinExistence type="predicted"/>
<reference evidence="1 2" key="1">
    <citation type="journal article" date="2017" name="Environ. Microbiol.">
        <title>Decay of the glycolytic pathway and adaptation to intranuclear parasitism within Enterocytozoonidae microsporidia.</title>
        <authorList>
            <person name="Wiredu Boakye D."/>
            <person name="Jaroenlak P."/>
            <person name="Prachumwat A."/>
            <person name="Williams T.A."/>
            <person name="Bateman K.S."/>
            <person name="Itsathitphaisarn O."/>
            <person name="Sritunyalucksana K."/>
            <person name="Paszkiewicz K.H."/>
            <person name="Moore K.A."/>
            <person name="Stentiford G.D."/>
            <person name="Williams B.A."/>
        </authorList>
    </citation>
    <scope>NUCLEOTIDE SEQUENCE [LARGE SCALE GENOMIC DNA]</scope>
    <source>
        <strain evidence="1 2">TH1</strain>
    </source>
</reference>
<dbReference type="EMBL" id="MNPJ01000027">
    <property type="protein sequence ID" value="OQS53653.1"/>
    <property type="molecule type" value="Genomic_DNA"/>
</dbReference>
<sequence>MKFLTFISDLKNKQSNPKTILSNNYFLDKQICISLENIKNITQHSPYVLEISLDNVTYNVSFVFQQNLCEMVRKKEFKTIWLKQQYKTIFYNIEIE</sequence>
<dbReference type="AlphaFoldDB" id="A0A1W0E349"/>
<gene>
    <name evidence="1" type="ORF">EHP00_1351</name>
</gene>
<dbReference type="Proteomes" id="UP000192758">
    <property type="component" value="Unassembled WGS sequence"/>
</dbReference>
<comment type="caution">
    <text evidence="1">The sequence shown here is derived from an EMBL/GenBank/DDBJ whole genome shotgun (WGS) entry which is preliminary data.</text>
</comment>
<protein>
    <submittedName>
        <fullName evidence="1">Uncharacterized protein</fullName>
    </submittedName>
</protein>
<organism evidence="1 2">
    <name type="scientific">Ecytonucleospora hepatopenaei</name>
    <dbReference type="NCBI Taxonomy" id="646526"/>
    <lineage>
        <taxon>Eukaryota</taxon>
        <taxon>Fungi</taxon>
        <taxon>Fungi incertae sedis</taxon>
        <taxon>Microsporidia</taxon>
        <taxon>Enterocytozoonidae</taxon>
        <taxon>Ecytonucleospora</taxon>
    </lineage>
</organism>
<accession>A0A1W0E349</accession>
<evidence type="ECO:0000313" key="2">
    <source>
        <dbReference type="Proteomes" id="UP000192758"/>
    </source>
</evidence>
<evidence type="ECO:0000313" key="1">
    <source>
        <dbReference type="EMBL" id="OQS53653.1"/>
    </source>
</evidence>